<dbReference type="EMBL" id="JAMYWD010000003">
    <property type="protein sequence ID" value="KAJ4976487.1"/>
    <property type="molecule type" value="Genomic_DNA"/>
</dbReference>
<accession>A0A9Q0KTM3</accession>
<sequence length="196" mass="20687">MSLHLLLLSQELRMKTVASYVEANLTHAGLAASKQLPIPLLHLLYPLSPAMTINMDIVVIPISPRRRNAVKFVTKPIICLPSATSATQTLARRLLGPNANMGLLAFRPNAHMAERISTSVVTVTSSTLDTSPMTSLAAVVLVPVLLLLPLVASALSTPSDCLISANSFGASRLSPAIGIRGENKPVIVATLEPGLV</sequence>
<keyword evidence="2" id="KW-1185">Reference proteome</keyword>
<evidence type="ECO:0000313" key="2">
    <source>
        <dbReference type="Proteomes" id="UP001141806"/>
    </source>
</evidence>
<proteinExistence type="predicted"/>
<protein>
    <submittedName>
        <fullName evidence="1">Uncharacterized protein</fullName>
    </submittedName>
</protein>
<name>A0A9Q0KTM3_9MAGN</name>
<dbReference type="AlphaFoldDB" id="A0A9Q0KTM3"/>
<gene>
    <name evidence="1" type="ORF">NE237_001593</name>
</gene>
<reference evidence="1" key="1">
    <citation type="journal article" date="2023" name="Plant J.">
        <title>The genome of the king protea, Protea cynaroides.</title>
        <authorList>
            <person name="Chang J."/>
            <person name="Duong T.A."/>
            <person name="Schoeman C."/>
            <person name="Ma X."/>
            <person name="Roodt D."/>
            <person name="Barker N."/>
            <person name="Li Z."/>
            <person name="Van de Peer Y."/>
            <person name="Mizrachi E."/>
        </authorList>
    </citation>
    <scope>NUCLEOTIDE SEQUENCE</scope>
    <source>
        <tissue evidence="1">Young leaves</tissue>
    </source>
</reference>
<organism evidence="1 2">
    <name type="scientific">Protea cynaroides</name>
    <dbReference type="NCBI Taxonomy" id="273540"/>
    <lineage>
        <taxon>Eukaryota</taxon>
        <taxon>Viridiplantae</taxon>
        <taxon>Streptophyta</taxon>
        <taxon>Embryophyta</taxon>
        <taxon>Tracheophyta</taxon>
        <taxon>Spermatophyta</taxon>
        <taxon>Magnoliopsida</taxon>
        <taxon>Proteales</taxon>
        <taxon>Proteaceae</taxon>
        <taxon>Protea</taxon>
    </lineage>
</organism>
<evidence type="ECO:0000313" key="1">
    <source>
        <dbReference type="EMBL" id="KAJ4976487.1"/>
    </source>
</evidence>
<comment type="caution">
    <text evidence="1">The sequence shown here is derived from an EMBL/GenBank/DDBJ whole genome shotgun (WGS) entry which is preliminary data.</text>
</comment>
<dbReference type="Proteomes" id="UP001141806">
    <property type="component" value="Unassembled WGS sequence"/>
</dbReference>